<accession>A0A134AB86</accession>
<feature type="transmembrane region" description="Helical" evidence="1">
    <location>
        <begin position="12"/>
        <end position="32"/>
    </location>
</feature>
<keyword evidence="1" id="KW-0812">Transmembrane</keyword>
<dbReference type="EMBL" id="LSDD01000093">
    <property type="protein sequence ID" value="KXB64977.1"/>
    <property type="molecule type" value="Genomic_DNA"/>
</dbReference>
<sequence>MKKIIEYNYLRIFLFIDITFWINSNSVLNRNFDFGTNIILWLIIKFINIVFYFLFWVFKEMLDEFLSKNLKNKNLKKLLILIISKFLLYLFFILNIIILFEIYTFRFISV</sequence>
<dbReference type="AlphaFoldDB" id="A0A134AB86"/>
<protein>
    <submittedName>
        <fullName evidence="2">Uncharacterized protein</fullName>
    </submittedName>
</protein>
<feature type="transmembrane region" description="Helical" evidence="1">
    <location>
        <begin position="38"/>
        <end position="58"/>
    </location>
</feature>
<organism evidence="2 3">
    <name type="scientific">Leptotrichia wadei</name>
    <dbReference type="NCBI Taxonomy" id="157687"/>
    <lineage>
        <taxon>Bacteria</taxon>
        <taxon>Fusobacteriati</taxon>
        <taxon>Fusobacteriota</taxon>
        <taxon>Fusobacteriia</taxon>
        <taxon>Fusobacteriales</taxon>
        <taxon>Leptotrichiaceae</taxon>
        <taxon>Leptotrichia</taxon>
    </lineage>
</organism>
<proteinExistence type="predicted"/>
<gene>
    <name evidence="2" type="ORF">HMPREF3180_01194</name>
</gene>
<dbReference type="Proteomes" id="UP000070483">
    <property type="component" value="Unassembled WGS sequence"/>
</dbReference>
<comment type="caution">
    <text evidence="2">The sequence shown here is derived from an EMBL/GenBank/DDBJ whole genome shotgun (WGS) entry which is preliminary data.</text>
</comment>
<keyword evidence="1" id="KW-0472">Membrane</keyword>
<keyword evidence="1" id="KW-1133">Transmembrane helix</keyword>
<reference evidence="3" key="1">
    <citation type="submission" date="2016-01" db="EMBL/GenBank/DDBJ databases">
        <authorList>
            <person name="Mitreva M."/>
            <person name="Pepin K.H."/>
            <person name="Mihindukulasuriya K.A."/>
            <person name="Fulton R."/>
            <person name="Fronick C."/>
            <person name="O'Laughlin M."/>
            <person name="Miner T."/>
            <person name="Herter B."/>
            <person name="Rosa B.A."/>
            <person name="Cordes M."/>
            <person name="Tomlinson C."/>
            <person name="Wollam A."/>
            <person name="Palsikar V.B."/>
            <person name="Mardis E.R."/>
            <person name="Wilson R.K."/>
        </authorList>
    </citation>
    <scope>NUCLEOTIDE SEQUENCE [LARGE SCALE GENOMIC DNA]</scope>
    <source>
        <strain evidence="3">KA00185</strain>
    </source>
</reference>
<dbReference type="PATRIC" id="fig|157687.3.peg.1188"/>
<evidence type="ECO:0000256" key="1">
    <source>
        <dbReference type="SAM" id="Phobius"/>
    </source>
</evidence>
<feature type="transmembrane region" description="Helical" evidence="1">
    <location>
        <begin position="78"/>
        <end position="100"/>
    </location>
</feature>
<keyword evidence="3" id="KW-1185">Reference proteome</keyword>
<name>A0A134AB86_9FUSO</name>
<evidence type="ECO:0000313" key="2">
    <source>
        <dbReference type="EMBL" id="KXB64977.1"/>
    </source>
</evidence>
<evidence type="ECO:0000313" key="3">
    <source>
        <dbReference type="Proteomes" id="UP000070483"/>
    </source>
</evidence>